<sequence length="185" mass="21752">MPKKFKGENSKAAVARARKAAQKEEEDRRKQAELEDEYWKDDDKHIQRKQQRKEEREKKRLEALQRKKEAAALLEAETSAIKAGKIVNELPLEENINRVVDAEGEARSVDDAISLLSIKEPELDKHPERRMKAAFQEYEEKNLPRLKAENPNLRLSQLKQMLKKDWMKSPENPMNQRHLAYNIKK</sequence>
<name>A0AAD9K6E6_9ANNE</name>
<dbReference type="InterPro" id="IPR054414">
    <property type="entry name" value="Ccdc124/Oxs1_C"/>
</dbReference>
<comment type="subcellular location">
    <subcellularLocation>
        <location evidence="1">Midbody</location>
    </subcellularLocation>
</comment>
<evidence type="ECO:0000256" key="4">
    <source>
        <dbReference type="SAM" id="MobiDB-lite"/>
    </source>
</evidence>
<evidence type="ECO:0000256" key="1">
    <source>
        <dbReference type="ARBA" id="ARBA00004214"/>
    </source>
</evidence>
<feature type="domain" description="Coiled-coil" evidence="5">
    <location>
        <begin position="95"/>
        <end position="176"/>
    </location>
</feature>
<reference evidence="6" key="1">
    <citation type="journal article" date="2023" name="Mol. Biol. Evol.">
        <title>Third-Generation Sequencing Reveals the Adaptive Role of the Epigenome in Three Deep-Sea Polychaetes.</title>
        <authorList>
            <person name="Perez M."/>
            <person name="Aroh O."/>
            <person name="Sun Y."/>
            <person name="Lan Y."/>
            <person name="Juniper S.K."/>
            <person name="Young C.R."/>
            <person name="Angers B."/>
            <person name="Qian P.Y."/>
        </authorList>
    </citation>
    <scope>NUCLEOTIDE SEQUENCE</scope>
    <source>
        <strain evidence="6">P08H-3</strain>
    </source>
</reference>
<evidence type="ECO:0000256" key="2">
    <source>
        <dbReference type="ARBA" id="ARBA00008296"/>
    </source>
</evidence>
<keyword evidence="7" id="KW-1185">Reference proteome</keyword>
<dbReference type="PANTHER" id="PTHR21680">
    <property type="entry name" value="COILED-COIL DOMAIN-CONTAINING PROTEIN 124"/>
    <property type="match status" value="1"/>
</dbReference>
<evidence type="ECO:0000256" key="3">
    <source>
        <dbReference type="ARBA" id="ARBA00023054"/>
    </source>
</evidence>
<evidence type="ECO:0000313" key="6">
    <source>
        <dbReference type="EMBL" id="KAK2164835.1"/>
    </source>
</evidence>
<dbReference type="GO" id="GO:0006366">
    <property type="term" value="P:transcription by RNA polymerase II"/>
    <property type="evidence" value="ECO:0007669"/>
    <property type="project" value="TreeGrafter"/>
</dbReference>
<organism evidence="6 7">
    <name type="scientific">Paralvinella palmiformis</name>
    <dbReference type="NCBI Taxonomy" id="53620"/>
    <lineage>
        <taxon>Eukaryota</taxon>
        <taxon>Metazoa</taxon>
        <taxon>Spiralia</taxon>
        <taxon>Lophotrochozoa</taxon>
        <taxon>Annelida</taxon>
        <taxon>Polychaeta</taxon>
        <taxon>Sedentaria</taxon>
        <taxon>Canalipalpata</taxon>
        <taxon>Terebellida</taxon>
        <taxon>Terebelliformia</taxon>
        <taxon>Alvinellidae</taxon>
        <taxon>Paralvinella</taxon>
    </lineage>
</organism>
<dbReference type="PANTHER" id="PTHR21680:SF0">
    <property type="entry name" value="COILED-COIL DOMAIN-CONTAINING PROTEIN 124"/>
    <property type="match status" value="1"/>
</dbReference>
<protein>
    <recommendedName>
        <fullName evidence="5">Coiled-coil domain-containing protein</fullName>
    </recommendedName>
</protein>
<keyword evidence="3" id="KW-0175">Coiled coil</keyword>
<comment type="caution">
    <text evidence="6">The sequence shown here is derived from an EMBL/GenBank/DDBJ whole genome shotgun (WGS) entry which is preliminary data.</text>
</comment>
<dbReference type="AlphaFoldDB" id="A0AAD9K6E6"/>
<dbReference type="Proteomes" id="UP001208570">
    <property type="component" value="Unassembled WGS sequence"/>
</dbReference>
<gene>
    <name evidence="6" type="ORF">LSH36_58g11026</name>
</gene>
<feature type="compositionally biased region" description="Basic and acidic residues" evidence="4">
    <location>
        <begin position="52"/>
        <end position="61"/>
    </location>
</feature>
<dbReference type="GO" id="GO:0003713">
    <property type="term" value="F:transcription coactivator activity"/>
    <property type="evidence" value="ECO:0007669"/>
    <property type="project" value="TreeGrafter"/>
</dbReference>
<proteinExistence type="inferred from homology"/>
<feature type="region of interest" description="Disordered" evidence="4">
    <location>
        <begin position="1"/>
        <end position="61"/>
    </location>
</feature>
<dbReference type="InterPro" id="IPR010422">
    <property type="entry name" value="Ccdc124/Oxs1"/>
</dbReference>
<evidence type="ECO:0000313" key="7">
    <source>
        <dbReference type="Proteomes" id="UP001208570"/>
    </source>
</evidence>
<dbReference type="Pfam" id="PF06244">
    <property type="entry name" value="Ccdc124"/>
    <property type="match status" value="1"/>
</dbReference>
<dbReference type="EMBL" id="JAODUP010000058">
    <property type="protein sequence ID" value="KAK2164835.1"/>
    <property type="molecule type" value="Genomic_DNA"/>
</dbReference>
<feature type="compositionally biased region" description="Basic and acidic residues" evidence="4">
    <location>
        <begin position="21"/>
        <end position="33"/>
    </location>
</feature>
<accession>A0AAD9K6E6</accession>
<comment type="similarity">
    <text evidence="2">Belongs to the CCDC124 family.</text>
</comment>
<evidence type="ECO:0000259" key="5">
    <source>
        <dbReference type="Pfam" id="PF06244"/>
    </source>
</evidence>
<dbReference type="GO" id="GO:0005634">
    <property type="term" value="C:nucleus"/>
    <property type="evidence" value="ECO:0007669"/>
    <property type="project" value="TreeGrafter"/>
</dbReference>
<dbReference type="GO" id="GO:0030496">
    <property type="term" value="C:midbody"/>
    <property type="evidence" value="ECO:0007669"/>
    <property type="project" value="UniProtKB-SubCell"/>
</dbReference>